<dbReference type="EMBL" id="JBANRG010000002">
    <property type="protein sequence ID" value="KAK7470609.1"/>
    <property type="molecule type" value="Genomic_DNA"/>
</dbReference>
<feature type="compositionally biased region" description="Polar residues" evidence="1">
    <location>
        <begin position="596"/>
        <end position="612"/>
    </location>
</feature>
<keyword evidence="3" id="KW-1185">Reference proteome</keyword>
<dbReference type="Proteomes" id="UP001498398">
    <property type="component" value="Unassembled WGS sequence"/>
</dbReference>
<feature type="compositionally biased region" description="Low complexity" evidence="1">
    <location>
        <begin position="616"/>
        <end position="633"/>
    </location>
</feature>
<feature type="region of interest" description="Disordered" evidence="1">
    <location>
        <begin position="493"/>
        <end position="575"/>
    </location>
</feature>
<reference evidence="2 3" key="1">
    <citation type="submission" date="2024-01" db="EMBL/GenBank/DDBJ databases">
        <title>A draft genome for the cacao thread blight pathogen Marasmiellus scandens.</title>
        <authorList>
            <person name="Baruah I.K."/>
            <person name="Leung J."/>
            <person name="Bukari Y."/>
            <person name="Amoako-Attah I."/>
            <person name="Meinhardt L.W."/>
            <person name="Bailey B.A."/>
            <person name="Cohen S.P."/>
        </authorList>
    </citation>
    <scope>NUCLEOTIDE SEQUENCE [LARGE SCALE GENOMIC DNA]</scope>
    <source>
        <strain evidence="2 3">GH-19</strain>
    </source>
</reference>
<feature type="compositionally biased region" description="Polar residues" evidence="1">
    <location>
        <begin position="747"/>
        <end position="758"/>
    </location>
</feature>
<feature type="compositionally biased region" description="Low complexity" evidence="1">
    <location>
        <begin position="499"/>
        <end position="508"/>
    </location>
</feature>
<protein>
    <submittedName>
        <fullName evidence="2">Uncharacterized protein</fullName>
    </submittedName>
</protein>
<sequence length="758" mass="84317">MCHYQILTSDPDPAVYPHLVLYPPGDIKIAHKQTVLSNGPKSAGYPDFDIYPALKSTGYPDFCLYPPISNVYRQKTASIVGLKTRSVGYGYPDFCIYPPVSGKNESRKLRNASTLRSSGYPNFVIYPPIMSAGYPDFCIYPPVSRRSSKPRKLRMKKTLRSSGYPDFVIYPPIMFAGYPDFCIYPPVSRRSSKPRELRMERTLRSSGYPDFIIYSPITFAGYPDFCIYPPVSVKKSVQKLGTPKMSRTGGYPDFVLYAPVYPHFCLYPSIAGGNYKQSKGVMKTQCIYGFFDLYPATYPNLVLYPPKSGELCNSQTGAKGTSKPVVVLQPVTSYPIFDLYPAVEYPFSLDRIYGGAGLSFPATKAMSQQRVATSQWPVFQIYPVVQYPFSLDHIYEAVRLPSSKLQHATKPSDPWNHVWPYQKTSALKVAVRRTPRFTHAQLHAMVFASQPPMIRHHKSHRALHDEVFNDREVDTPSGNVSLFKLPSIQVDVVPRPRPRSSSIARRPPSTAPPMRGLPPRPDSFRNSPSPSPSPPYERTRLSPTTSPVSTAPAVPVAERRKSALPPRPDSFLLMKDAEPTEPLSIPRVVSTAPGEQRTSLLHRSATSVTPSRSGELRTAALQRSASSASRLTSVGPTAELRTTTLQRSMSSASRSTTPTRRGPTNLSPVDERPPELSRSTYLNDSRSSSNVADRFSGPDTPPRPLPRKRDSLVLQRARAFENNDDEPILSKFPLPPRPSGPGLPSRISSLQSNNRIGR</sequence>
<feature type="compositionally biased region" description="Pro residues" evidence="1">
    <location>
        <begin position="509"/>
        <end position="521"/>
    </location>
</feature>
<evidence type="ECO:0000256" key="1">
    <source>
        <dbReference type="SAM" id="MobiDB-lite"/>
    </source>
</evidence>
<organism evidence="2 3">
    <name type="scientific">Marasmiellus scandens</name>
    <dbReference type="NCBI Taxonomy" id="2682957"/>
    <lineage>
        <taxon>Eukaryota</taxon>
        <taxon>Fungi</taxon>
        <taxon>Dikarya</taxon>
        <taxon>Basidiomycota</taxon>
        <taxon>Agaricomycotina</taxon>
        <taxon>Agaricomycetes</taxon>
        <taxon>Agaricomycetidae</taxon>
        <taxon>Agaricales</taxon>
        <taxon>Marasmiineae</taxon>
        <taxon>Omphalotaceae</taxon>
        <taxon>Marasmiellus</taxon>
    </lineage>
</organism>
<gene>
    <name evidence="2" type="ORF">VKT23_002033</name>
</gene>
<evidence type="ECO:0000313" key="3">
    <source>
        <dbReference type="Proteomes" id="UP001498398"/>
    </source>
</evidence>
<feature type="region of interest" description="Disordered" evidence="1">
    <location>
        <begin position="590"/>
        <end position="758"/>
    </location>
</feature>
<feature type="compositionally biased region" description="Low complexity" evidence="1">
    <location>
        <begin position="647"/>
        <end position="664"/>
    </location>
</feature>
<name>A0ABR1K175_9AGAR</name>
<comment type="caution">
    <text evidence="2">The sequence shown here is derived from an EMBL/GenBank/DDBJ whole genome shotgun (WGS) entry which is preliminary data.</text>
</comment>
<proteinExistence type="predicted"/>
<feature type="compositionally biased region" description="Polar residues" evidence="1">
    <location>
        <begin position="677"/>
        <end position="691"/>
    </location>
</feature>
<accession>A0ABR1K175</accession>
<evidence type="ECO:0000313" key="2">
    <source>
        <dbReference type="EMBL" id="KAK7470609.1"/>
    </source>
</evidence>